<comment type="caution">
    <text evidence="1">The sequence shown here is derived from an EMBL/GenBank/DDBJ whole genome shotgun (WGS) entry which is preliminary data.</text>
</comment>
<gene>
    <name evidence="1" type="ORF">L6452_08778</name>
</gene>
<evidence type="ECO:0000313" key="2">
    <source>
        <dbReference type="Proteomes" id="UP001055879"/>
    </source>
</evidence>
<protein>
    <submittedName>
        <fullName evidence="1">Uncharacterized protein</fullName>
    </submittedName>
</protein>
<dbReference type="EMBL" id="CM042049">
    <property type="protein sequence ID" value="KAI3746348.1"/>
    <property type="molecule type" value="Genomic_DNA"/>
</dbReference>
<keyword evidence="2" id="KW-1185">Reference proteome</keyword>
<accession>A0ACB9DI55</accession>
<reference evidence="1 2" key="2">
    <citation type="journal article" date="2022" name="Mol. Ecol. Resour.">
        <title>The genomes of chicory, endive, great burdock and yacon provide insights into Asteraceae paleo-polyploidization history and plant inulin production.</title>
        <authorList>
            <person name="Fan W."/>
            <person name="Wang S."/>
            <person name="Wang H."/>
            <person name="Wang A."/>
            <person name="Jiang F."/>
            <person name="Liu H."/>
            <person name="Zhao H."/>
            <person name="Xu D."/>
            <person name="Zhang Y."/>
        </authorList>
    </citation>
    <scope>NUCLEOTIDE SEQUENCE [LARGE SCALE GENOMIC DNA]</scope>
    <source>
        <strain evidence="2">cv. Niubang</strain>
    </source>
</reference>
<organism evidence="1 2">
    <name type="scientific">Arctium lappa</name>
    <name type="common">Greater burdock</name>
    <name type="synonym">Lappa major</name>
    <dbReference type="NCBI Taxonomy" id="4217"/>
    <lineage>
        <taxon>Eukaryota</taxon>
        <taxon>Viridiplantae</taxon>
        <taxon>Streptophyta</taxon>
        <taxon>Embryophyta</taxon>
        <taxon>Tracheophyta</taxon>
        <taxon>Spermatophyta</taxon>
        <taxon>Magnoliopsida</taxon>
        <taxon>eudicotyledons</taxon>
        <taxon>Gunneridae</taxon>
        <taxon>Pentapetalae</taxon>
        <taxon>asterids</taxon>
        <taxon>campanulids</taxon>
        <taxon>Asterales</taxon>
        <taxon>Asteraceae</taxon>
        <taxon>Carduoideae</taxon>
        <taxon>Cardueae</taxon>
        <taxon>Arctiinae</taxon>
        <taxon>Arctium</taxon>
    </lineage>
</organism>
<proteinExistence type="predicted"/>
<evidence type="ECO:0000313" key="1">
    <source>
        <dbReference type="EMBL" id="KAI3746348.1"/>
    </source>
</evidence>
<sequence>MWRQIEKIMLGFSVATQLRHTRYMNNFEEFKAKDGESLKTVYDRLCAVINDLRKIKVEKTELETNLKFLNALQPEWNKSCHRLRNDVRISTMQIQEMFEILLTDECIVIEKKAKLKKKNKKSVDPVTLLTSSNNLRFNSESKNVKVPEAKKDVACFNCGKLGHFSKDCRVKVVRNSAYYRKKLELTDKRENRTALLVEEEYWLDHSDDEAANVETAHMCFVGDDQSNDDDSDADEDEVISEFDYNFISSQLNIMISALHDLHRTLSTHSKQIWRAKRTLDDAQTDEDRYVLTNEKL</sequence>
<name>A0ACB9DI55_ARCLA</name>
<dbReference type="Proteomes" id="UP001055879">
    <property type="component" value="Linkage Group LG03"/>
</dbReference>
<reference evidence="2" key="1">
    <citation type="journal article" date="2022" name="Mol. Ecol. Resour.">
        <title>The genomes of chicory, endive, great burdock and yacon provide insights into Asteraceae palaeo-polyploidization history and plant inulin production.</title>
        <authorList>
            <person name="Fan W."/>
            <person name="Wang S."/>
            <person name="Wang H."/>
            <person name="Wang A."/>
            <person name="Jiang F."/>
            <person name="Liu H."/>
            <person name="Zhao H."/>
            <person name="Xu D."/>
            <person name="Zhang Y."/>
        </authorList>
    </citation>
    <scope>NUCLEOTIDE SEQUENCE [LARGE SCALE GENOMIC DNA]</scope>
    <source>
        <strain evidence="2">cv. Niubang</strain>
    </source>
</reference>